<dbReference type="EMBL" id="JBHULC010000005">
    <property type="protein sequence ID" value="MFD2520377.1"/>
    <property type="molecule type" value="Genomic_DNA"/>
</dbReference>
<sequence>MHRKDPDTTLLSRQQAAQYLCISPNTLAVWASTGRYKLKFIKVGRAVRYRLSDLNTFLEQRLSY</sequence>
<keyword evidence="3" id="KW-1185">Reference proteome</keyword>
<proteinExistence type="predicted"/>
<comment type="caution">
    <text evidence="2">The sequence shown here is derived from an EMBL/GenBank/DDBJ whole genome shotgun (WGS) entry which is preliminary data.</text>
</comment>
<evidence type="ECO:0000313" key="2">
    <source>
        <dbReference type="EMBL" id="MFD2520377.1"/>
    </source>
</evidence>
<gene>
    <name evidence="2" type="ORF">ACFSR2_05755</name>
</gene>
<accession>A0ABW5J5N1</accession>
<dbReference type="InterPro" id="IPR009061">
    <property type="entry name" value="DNA-bd_dom_put_sf"/>
</dbReference>
<dbReference type="InterPro" id="IPR041657">
    <property type="entry name" value="HTH_17"/>
</dbReference>
<reference evidence="3" key="1">
    <citation type="journal article" date="2019" name="Int. J. Syst. Evol. Microbiol.">
        <title>The Global Catalogue of Microorganisms (GCM) 10K type strain sequencing project: providing services to taxonomists for standard genome sequencing and annotation.</title>
        <authorList>
            <consortium name="The Broad Institute Genomics Platform"/>
            <consortium name="The Broad Institute Genome Sequencing Center for Infectious Disease"/>
            <person name="Wu L."/>
            <person name="Ma J."/>
        </authorList>
    </citation>
    <scope>NUCLEOTIDE SEQUENCE [LARGE SCALE GENOMIC DNA]</scope>
    <source>
        <strain evidence="3">KCTC 52344</strain>
    </source>
</reference>
<dbReference type="Pfam" id="PF12728">
    <property type="entry name" value="HTH_17"/>
    <property type="match status" value="1"/>
</dbReference>
<dbReference type="SUPFAM" id="SSF46955">
    <property type="entry name" value="Putative DNA-binding domain"/>
    <property type="match status" value="1"/>
</dbReference>
<evidence type="ECO:0000259" key="1">
    <source>
        <dbReference type="Pfam" id="PF12728"/>
    </source>
</evidence>
<name>A0ABW5J5N1_9BACT</name>
<feature type="domain" description="Helix-turn-helix" evidence="1">
    <location>
        <begin position="10"/>
        <end position="61"/>
    </location>
</feature>
<evidence type="ECO:0000313" key="3">
    <source>
        <dbReference type="Proteomes" id="UP001597510"/>
    </source>
</evidence>
<protein>
    <submittedName>
        <fullName evidence="2">Helix-turn-helix domain-containing protein</fullName>
    </submittedName>
</protein>
<dbReference type="Proteomes" id="UP001597510">
    <property type="component" value="Unassembled WGS sequence"/>
</dbReference>
<dbReference type="RefSeq" id="WP_340239007.1">
    <property type="nucleotide sequence ID" value="NZ_JBBEWC010000011.1"/>
</dbReference>
<organism evidence="2 3">
    <name type="scientific">Emticicia soli</name>
    <dbReference type="NCBI Taxonomy" id="2027878"/>
    <lineage>
        <taxon>Bacteria</taxon>
        <taxon>Pseudomonadati</taxon>
        <taxon>Bacteroidota</taxon>
        <taxon>Cytophagia</taxon>
        <taxon>Cytophagales</taxon>
        <taxon>Leadbetterellaceae</taxon>
        <taxon>Emticicia</taxon>
    </lineage>
</organism>